<dbReference type="Gene3D" id="2.40.37.10">
    <property type="entry name" value="Lyase, Ornithine Decarboxylase, Chain A, domain 1"/>
    <property type="match status" value="1"/>
</dbReference>
<dbReference type="Proteomes" id="UP000229730">
    <property type="component" value="Unassembled WGS sequence"/>
</dbReference>
<dbReference type="NCBIfam" id="TIGR01048">
    <property type="entry name" value="lysA"/>
    <property type="match status" value="1"/>
</dbReference>
<dbReference type="CDD" id="cd06828">
    <property type="entry name" value="PLPDE_III_DapDC"/>
    <property type="match status" value="1"/>
</dbReference>
<dbReference type="PANTHER" id="PTHR43727:SF2">
    <property type="entry name" value="GROUP IV DECARBOXYLASE"/>
    <property type="match status" value="1"/>
</dbReference>
<evidence type="ECO:0000256" key="5">
    <source>
        <dbReference type="HAMAP-Rule" id="MF_02120"/>
    </source>
</evidence>
<feature type="binding site" evidence="5">
    <location>
        <position position="318"/>
    </location>
    <ligand>
        <name>substrate</name>
    </ligand>
</feature>
<dbReference type="AlphaFoldDB" id="A0A2G4YPW3"/>
<evidence type="ECO:0000256" key="2">
    <source>
        <dbReference type="ARBA" id="ARBA00022793"/>
    </source>
</evidence>
<dbReference type="HAMAP" id="MF_02120">
    <property type="entry name" value="LysA"/>
    <property type="match status" value="1"/>
</dbReference>
<dbReference type="FunCoup" id="A0A2G4YPW3">
    <property type="interactions" value="465"/>
</dbReference>
<evidence type="ECO:0000313" key="11">
    <source>
        <dbReference type="EMBL" id="PHZ84373.1"/>
    </source>
</evidence>
<evidence type="ECO:0000256" key="7">
    <source>
        <dbReference type="PIRSR" id="PIRSR600183-50"/>
    </source>
</evidence>
<dbReference type="InterPro" id="IPR029066">
    <property type="entry name" value="PLP-binding_barrel"/>
</dbReference>
<feature type="modified residue" description="N6-(pyridoxal phosphate)lysine" evidence="5 7">
    <location>
        <position position="60"/>
    </location>
</feature>
<evidence type="ECO:0000259" key="9">
    <source>
        <dbReference type="Pfam" id="PF00278"/>
    </source>
</evidence>
<feature type="domain" description="Orn/DAP/Arg decarboxylase 2 N-terminal" evidence="10">
    <location>
        <begin position="36"/>
        <end position="281"/>
    </location>
</feature>
<feature type="binding site" evidence="5">
    <location>
        <begin position="275"/>
        <end position="278"/>
    </location>
    <ligand>
        <name>pyridoxal 5'-phosphate</name>
        <dbReference type="ChEBI" id="CHEBI:597326"/>
    </ligand>
</feature>
<feature type="binding site" evidence="5">
    <location>
        <position position="373"/>
    </location>
    <ligand>
        <name>pyridoxal 5'-phosphate</name>
        <dbReference type="ChEBI" id="CHEBI:597326"/>
    </ligand>
</feature>
<dbReference type="UniPathway" id="UPA00034">
    <property type="reaction ID" value="UER00027"/>
</dbReference>
<dbReference type="InterPro" id="IPR022643">
    <property type="entry name" value="De-COase2_C"/>
</dbReference>
<keyword evidence="3 5" id="KW-0663">Pyridoxal phosphate</keyword>
<dbReference type="InterPro" id="IPR000183">
    <property type="entry name" value="Orn/DAP/Arg_de-COase"/>
</dbReference>
<dbReference type="RefSeq" id="WP_099473255.1">
    <property type="nucleotide sequence ID" value="NZ_CAXBMK010000003.1"/>
</dbReference>
<keyword evidence="5 8" id="KW-0457">Lysine biosynthesis</keyword>
<evidence type="ECO:0000313" key="12">
    <source>
        <dbReference type="Proteomes" id="UP000229730"/>
    </source>
</evidence>
<dbReference type="EC" id="4.1.1.20" evidence="5 6"/>
<dbReference type="Pfam" id="PF00278">
    <property type="entry name" value="Orn_DAP_Arg_deC"/>
    <property type="match status" value="1"/>
</dbReference>
<name>A0A2G4YPW3_9PROT</name>
<dbReference type="PROSITE" id="PS00878">
    <property type="entry name" value="ODR_DC_2_1"/>
    <property type="match status" value="1"/>
</dbReference>
<dbReference type="GO" id="GO:0009089">
    <property type="term" value="P:lysine biosynthetic process via diaminopimelate"/>
    <property type="evidence" value="ECO:0007669"/>
    <property type="project" value="UniProtKB-UniRule"/>
</dbReference>
<dbReference type="PRINTS" id="PR01179">
    <property type="entry name" value="ODADCRBXLASE"/>
</dbReference>
<comment type="pathway">
    <text evidence="5 8">Amino-acid biosynthesis; L-lysine biosynthesis via DAP pathway; L-lysine from DL-2,6-diaminopimelate: step 1/1.</text>
</comment>
<dbReference type="InterPro" id="IPR022644">
    <property type="entry name" value="De-COase2_N"/>
</dbReference>
<keyword evidence="12" id="KW-1185">Reference proteome</keyword>
<dbReference type="OrthoDB" id="9802241at2"/>
<accession>A0A2G4YPW3</accession>
<comment type="caution">
    <text evidence="11">The sequence shown here is derived from an EMBL/GenBank/DDBJ whole genome shotgun (WGS) entry which is preliminary data.</text>
</comment>
<sequence length="421" mass="45651">MDHFGFAQGEMYVEGLRVSEIAEAVGTPFYCYSTETLVRHYKVFSDAFAQNDFLLCYAVKANTNQAVIKTLADQGAGADVVSEGEMRRALLAGVSPEKIVYSGVAKTEGEMAFALGQGILQFNVESEPELEQLSRIATSLGKVAAIAFRINPDVDARTHAKISTGKAENKFGVPWTRAREIYARAAKLPGIKVQGVDLHIGSQLTELAPFEEAFHRIGQLIEDLRADGHEISVLDLGGGLGIPYEQAGEQPPLPLDYAEMVKRVVGHLGCKIVIEPGRLLVGNAGILVSKVIYVKEGENRKFLILDAAMNDLIRPSMYDAYHEIVPVVESDAAPEPYDIVGPVCETGDTFARGRDIAPLKGGDLVAMRSAGAYGAVMASTYNTRPLVPEVLVNGAEYAIIRPRPSYDDIIGLDQIPAWLKE</sequence>
<feature type="binding site" evidence="5">
    <location>
        <position position="278"/>
    </location>
    <ligand>
        <name>substrate</name>
    </ligand>
</feature>
<keyword evidence="5" id="KW-0028">Amino-acid biosynthesis</keyword>
<evidence type="ECO:0000256" key="1">
    <source>
        <dbReference type="ARBA" id="ARBA00001933"/>
    </source>
</evidence>
<evidence type="ECO:0000256" key="6">
    <source>
        <dbReference type="NCBIfam" id="TIGR01048"/>
    </source>
</evidence>
<dbReference type="FunFam" id="3.20.20.10:FF:000003">
    <property type="entry name" value="Diaminopimelate decarboxylase"/>
    <property type="match status" value="1"/>
</dbReference>
<dbReference type="InterPro" id="IPR009006">
    <property type="entry name" value="Ala_racemase/Decarboxylase_C"/>
</dbReference>
<comment type="function">
    <text evidence="5">Specifically catalyzes the decarboxylation of meso-diaminopimelate (meso-DAP) to L-lysine.</text>
</comment>
<dbReference type="SUPFAM" id="SSF50621">
    <property type="entry name" value="Alanine racemase C-terminal domain-like"/>
    <property type="match status" value="1"/>
</dbReference>
<feature type="binding site" evidence="5">
    <location>
        <position position="239"/>
    </location>
    <ligand>
        <name>pyridoxal 5'-phosphate</name>
        <dbReference type="ChEBI" id="CHEBI:597326"/>
    </ligand>
</feature>
<dbReference type="InterPro" id="IPR022653">
    <property type="entry name" value="De-COase2_pyr-phos_BS"/>
</dbReference>
<evidence type="ECO:0000256" key="3">
    <source>
        <dbReference type="ARBA" id="ARBA00022898"/>
    </source>
</evidence>
<dbReference type="SUPFAM" id="SSF51419">
    <property type="entry name" value="PLP-binding barrel"/>
    <property type="match status" value="1"/>
</dbReference>
<evidence type="ECO:0000256" key="8">
    <source>
        <dbReference type="RuleBase" id="RU003738"/>
    </source>
</evidence>
<evidence type="ECO:0000259" key="10">
    <source>
        <dbReference type="Pfam" id="PF02784"/>
    </source>
</evidence>
<dbReference type="EMBL" id="PDEM01000024">
    <property type="protein sequence ID" value="PHZ84373.1"/>
    <property type="molecule type" value="Genomic_DNA"/>
</dbReference>
<feature type="binding site" evidence="5">
    <location>
        <position position="345"/>
    </location>
    <ligand>
        <name>substrate</name>
    </ligand>
</feature>
<dbReference type="PROSITE" id="PS00879">
    <property type="entry name" value="ODR_DC_2_2"/>
    <property type="match status" value="1"/>
</dbReference>
<keyword evidence="2 5" id="KW-0210">Decarboxylase</keyword>
<comment type="similarity">
    <text evidence="5">Belongs to the Orn/Lys/Arg decarboxylase class-II family. LysA subfamily.</text>
</comment>
<feature type="domain" description="Orn/DAP/Arg decarboxylase 2 C-terminal" evidence="9">
    <location>
        <begin position="30"/>
        <end position="371"/>
    </location>
</feature>
<dbReference type="PRINTS" id="PR01181">
    <property type="entry name" value="DAPDCRBXLASE"/>
</dbReference>
<keyword evidence="4 5" id="KW-0456">Lyase</keyword>
<dbReference type="GO" id="GO:0030170">
    <property type="term" value="F:pyridoxal phosphate binding"/>
    <property type="evidence" value="ECO:0007669"/>
    <property type="project" value="UniProtKB-UniRule"/>
</dbReference>
<dbReference type="Pfam" id="PF02784">
    <property type="entry name" value="Orn_Arg_deC_N"/>
    <property type="match status" value="1"/>
</dbReference>
<proteinExistence type="inferred from homology"/>
<organism evidence="11 12">
    <name type="scientific">Paremcibacter congregatus</name>
    <dbReference type="NCBI Taxonomy" id="2043170"/>
    <lineage>
        <taxon>Bacteria</taxon>
        <taxon>Pseudomonadati</taxon>
        <taxon>Pseudomonadota</taxon>
        <taxon>Alphaproteobacteria</taxon>
        <taxon>Emcibacterales</taxon>
        <taxon>Emcibacteraceae</taxon>
        <taxon>Paremcibacter</taxon>
    </lineage>
</organism>
<comment type="subunit">
    <text evidence="5">Homodimer.</text>
</comment>
<feature type="active site" description="Proton donor" evidence="7">
    <location>
        <position position="344"/>
    </location>
</feature>
<gene>
    <name evidence="5 11" type="primary">lysA</name>
    <name evidence="11" type="ORF">CRD36_11185</name>
</gene>
<dbReference type="GO" id="GO:0008836">
    <property type="term" value="F:diaminopimelate decarboxylase activity"/>
    <property type="evidence" value="ECO:0007669"/>
    <property type="project" value="UniProtKB-UniRule"/>
</dbReference>
<comment type="cofactor">
    <cofactor evidence="1 5 7 8">
        <name>pyridoxal 5'-phosphate</name>
        <dbReference type="ChEBI" id="CHEBI:597326"/>
    </cofactor>
</comment>
<dbReference type="Gene3D" id="3.20.20.10">
    <property type="entry name" value="Alanine racemase"/>
    <property type="match status" value="1"/>
</dbReference>
<protein>
    <recommendedName>
        <fullName evidence="5 6">Diaminopimelate decarboxylase</fullName>
        <shortName evidence="5">DAP decarboxylase</shortName>
        <shortName evidence="5">DAPDC</shortName>
        <ecNumber evidence="5 6">4.1.1.20</ecNumber>
    </recommendedName>
</protein>
<dbReference type="PANTHER" id="PTHR43727">
    <property type="entry name" value="DIAMINOPIMELATE DECARBOXYLASE"/>
    <property type="match status" value="1"/>
</dbReference>
<dbReference type="InterPro" id="IPR002986">
    <property type="entry name" value="DAP_deCOOHase_LysA"/>
</dbReference>
<evidence type="ECO:0000256" key="4">
    <source>
        <dbReference type="ARBA" id="ARBA00023239"/>
    </source>
</evidence>
<comment type="catalytic activity">
    <reaction evidence="5 8">
        <text>meso-2,6-diaminopimelate + H(+) = L-lysine + CO2</text>
        <dbReference type="Rhea" id="RHEA:15101"/>
        <dbReference type="ChEBI" id="CHEBI:15378"/>
        <dbReference type="ChEBI" id="CHEBI:16526"/>
        <dbReference type="ChEBI" id="CHEBI:32551"/>
        <dbReference type="ChEBI" id="CHEBI:57791"/>
        <dbReference type="EC" id="4.1.1.20"/>
    </reaction>
</comment>
<dbReference type="InParanoid" id="A0A2G4YPW3"/>
<feature type="binding site" evidence="5">
    <location>
        <position position="314"/>
    </location>
    <ligand>
        <name>substrate</name>
    </ligand>
</feature>
<feature type="binding site" evidence="5">
    <location>
        <position position="373"/>
    </location>
    <ligand>
        <name>substrate</name>
    </ligand>
</feature>
<dbReference type="InterPro" id="IPR022657">
    <property type="entry name" value="De-COase2_CS"/>
</dbReference>
<reference evidence="11 12" key="1">
    <citation type="submission" date="2017-10" db="EMBL/GenBank/DDBJ databases">
        <title>Frigbacter circumglobatus gen. nov. sp. nov., isolated from sediment cultured in situ.</title>
        <authorList>
            <person name="Zhao Z."/>
        </authorList>
    </citation>
    <scope>NUCLEOTIDE SEQUENCE [LARGE SCALE GENOMIC DNA]</scope>
    <source>
        <strain evidence="11 12">ZYL</strain>
    </source>
</reference>